<reference evidence="1 2" key="1">
    <citation type="submission" date="2024-01" db="EMBL/GenBank/DDBJ databases">
        <title>The genomes of 5 underutilized Papilionoideae crops provide insights into root nodulation and disease resistance.</title>
        <authorList>
            <person name="Yuan L."/>
        </authorList>
    </citation>
    <scope>NUCLEOTIDE SEQUENCE [LARGE SCALE GENOMIC DNA]</scope>
    <source>
        <strain evidence="1">LY-2023</strain>
        <tissue evidence="1">Leaf</tissue>
    </source>
</reference>
<evidence type="ECO:0000313" key="1">
    <source>
        <dbReference type="EMBL" id="KAK7292882.1"/>
    </source>
</evidence>
<gene>
    <name evidence="1" type="ORF">RJT34_15737</name>
</gene>
<sequence>MDGTDIFNDFRGCGRKLVASEFSRHNPIEVAVSPFSFSVFHFNLRQFLVYSFILLWSMRSISLHSFPYSLLLLLEFSFSLKN</sequence>
<name>A0AAN9J681_CLITE</name>
<proteinExistence type="predicted"/>
<dbReference type="AlphaFoldDB" id="A0AAN9J681"/>
<dbReference type="Proteomes" id="UP001359559">
    <property type="component" value="Unassembled WGS sequence"/>
</dbReference>
<comment type="caution">
    <text evidence="1">The sequence shown here is derived from an EMBL/GenBank/DDBJ whole genome shotgun (WGS) entry which is preliminary data.</text>
</comment>
<evidence type="ECO:0000313" key="2">
    <source>
        <dbReference type="Proteomes" id="UP001359559"/>
    </source>
</evidence>
<protein>
    <submittedName>
        <fullName evidence="1">Uncharacterized protein</fullName>
    </submittedName>
</protein>
<accession>A0AAN9J681</accession>
<organism evidence="1 2">
    <name type="scientific">Clitoria ternatea</name>
    <name type="common">Butterfly pea</name>
    <dbReference type="NCBI Taxonomy" id="43366"/>
    <lineage>
        <taxon>Eukaryota</taxon>
        <taxon>Viridiplantae</taxon>
        <taxon>Streptophyta</taxon>
        <taxon>Embryophyta</taxon>
        <taxon>Tracheophyta</taxon>
        <taxon>Spermatophyta</taxon>
        <taxon>Magnoliopsida</taxon>
        <taxon>eudicotyledons</taxon>
        <taxon>Gunneridae</taxon>
        <taxon>Pentapetalae</taxon>
        <taxon>rosids</taxon>
        <taxon>fabids</taxon>
        <taxon>Fabales</taxon>
        <taxon>Fabaceae</taxon>
        <taxon>Papilionoideae</taxon>
        <taxon>50 kb inversion clade</taxon>
        <taxon>NPAAA clade</taxon>
        <taxon>indigoferoid/millettioid clade</taxon>
        <taxon>Phaseoleae</taxon>
        <taxon>Clitoria</taxon>
    </lineage>
</organism>
<keyword evidence="2" id="KW-1185">Reference proteome</keyword>
<dbReference type="EMBL" id="JAYKXN010000004">
    <property type="protein sequence ID" value="KAK7292882.1"/>
    <property type="molecule type" value="Genomic_DNA"/>
</dbReference>